<dbReference type="AlphaFoldDB" id="A0AAE9VTB0"/>
<keyword evidence="6" id="KW-0249">Electron transport</keyword>
<dbReference type="PIRSF" id="PIRSF000005">
    <property type="entry name" value="Cytochrome_c4"/>
    <property type="match status" value="1"/>
</dbReference>
<evidence type="ECO:0000256" key="1">
    <source>
        <dbReference type="ARBA" id="ARBA00004418"/>
    </source>
</evidence>
<keyword evidence="10" id="KW-0732">Signal</keyword>
<keyword evidence="3 8" id="KW-0349">Heme</keyword>
<feature type="binding site" description="covalent" evidence="8">
    <location>
        <position position="142"/>
    </location>
    <ligand>
        <name>heme c</name>
        <dbReference type="ChEBI" id="CHEBI:61717"/>
        <label>2</label>
    </ligand>
</feature>
<feature type="binding site" description="axial binding residue" evidence="9">
    <location>
        <position position="54"/>
    </location>
    <ligand>
        <name>heme c</name>
        <dbReference type="ChEBI" id="CHEBI:61717"/>
        <label>1</label>
    </ligand>
    <ligandPart>
        <name>Fe</name>
        <dbReference type="ChEBI" id="CHEBI:18248"/>
    </ligandPart>
</feature>
<evidence type="ECO:0000313" key="13">
    <source>
        <dbReference type="Proteomes" id="UP001212189"/>
    </source>
</evidence>
<dbReference type="PANTHER" id="PTHR33751:SF9">
    <property type="entry name" value="CYTOCHROME C4"/>
    <property type="match status" value="1"/>
</dbReference>
<feature type="binding site" description="axial binding residue" evidence="9">
    <location>
        <position position="143"/>
    </location>
    <ligand>
        <name>heme c</name>
        <dbReference type="ChEBI" id="CHEBI:61717"/>
        <label>2</label>
    </ligand>
    <ligandPart>
        <name>Fe</name>
        <dbReference type="ChEBI" id="CHEBI:18248"/>
    </ligandPart>
</feature>
<gene>
    <name evidence="12" type="ORF">O6P33_00990</name>
</gene>
<feature type="domain" description="Cytochrome c" evidence="11">
    <location>
        <begin position="126"/>
        <end position="206"/>
    </location>
</feature>
<comment type="PTM">
    <text evidence="8">Binds 2 heme c groups covalently per subunit.</text>
</comment>
<organism evidence="12 13">
    <name type="scientific">Denitrificimonas caeni</name>
    <dbReference type="NCBI Taxonomy" id="521720"/>
    <lineage>
        <taxon>Bacteria</taxon>
        <taxon>Pseudomonadati</taxon>
        <taxon>Pseudomonadota</taxon>
        <taxon>Gammaproteobacteria</taxon>
        <taxon>Pseudomonadales</taxon>
        <taxon>Pseudomonadaceae</taxon>
        <taxon>Denitrificimonas</taxon>
    </lineage>
</organism>
<proteinExistence type="predicted"/>
<dbReference type="EMBL" id="CP114976">
    <property type="protein sequence ID" value="WBE25454.1"/>
    <property type="molecule type" value="Genomic_DNA"/>
</dbReference>
<reference evidence="12 13" key="1">
    <citation type="submission" date="2022-12" db="EMBL/GenBank/DDBJ databases">
        <title>Coexistence and Characterization of a Novel Tigecycline Resistance gene tet(X) variant and blaNDM-1 in a Pseudomonas caeni Isolate of Chicken Origin.</title>
        <authorList>
            <person name="Lu X."/>
            <person name="Zhang L."/>
            <person name="Li R."/>
            <person name="Wang Z."/>
        </authorList>
    </citation>
    <scope>NUCLEOTIDE SEQUENCE [LARGE SCALE GENOMIC DNA]</scope>
    <source>
        <strain evidence="12 13">CE14</strain>
    </source>
</reference>
<dbReference type="GO" id="GO:0020037">
    <property type="term" value="F:heme binding"/>
    <property type="evidence" value="ECO:0007669"/>
    <property type="project" value="InterPro"/>
</dbReference>
<evidence type="ECO:0000313" key="12">
    <source>
        <dbReference type="EMBL" id="WBE25454.1"/>
    </source>
</evidence>
<feature type="binding site" description="covalent" evidence="8">
    <location>
        <position position="53"/>
    </location>
    <ligand>
        <name>heme c</name>
        <dbReference type="ChEBI" id="CHEBI:61717"/>
        <label>1</label>
    </ligand>
</feature>
<dbReference type="SUPFAM" id="SSF46626">
    <property type="entry name" value="Cytochrome c"/>
    <property type="match status" value="2"/>
</dbReference>
<feature type="signal peptide" evidence="10">
    <location>
        <begin position="1"/>
        <end position="18"/>
    </location>
</feature>
<dbReference type="InterPro" id="IPR024167">
    <property type="entry name" value="Cytochrome_c4-like"/>
</dbReference>
<evidence type="ECO:0000256" key="9">
    <source>
        <dbReference type="PIRSR" id="PIRSR000005-2"/>
    </source>
</evidence>
<feature type="binding site" description="covalent" evidence="8">
    <location>
        <position position="50"/>
    </location>
    <ligand>
        <name>heme c</name>
        <dbReference type="ChEBI" id="CHEBI:61717"/>
        <label>1</label>
    </ligand>
</feature>
<dbReference type="KEGG" id="dce:O6P33_00990"/>
<dbReference type="InterPro" id="IPR050597">
    <property type="entry name" value="Cytochrome_c_Oxidase_Subunit"/>
</dbReference>
<dbReference type="GO" id="GO:0005506">
    <property type="term" value="F:iron ion binding"/>
    <property type="evidence" value="ECO:0007669"/>
    <property type="project" value="InterPro"/>
</dbReference>
<dbReference type="GO" id="GO:0042597">
    <property type="term" value="C:periplasmic space"/>
    <property type="evidence" value="ECO:0007669"/>
    <property type="project" value="UniProtKB-SubCell"/>
</dbReference>
<feature type="binding site" description="axial binding residue" evidence="9">
    <location>
        <position position="183"/>
    </location>
    <ligand>
        <name>heme c</name>
        <dbReference type="ChEBI" id="CHEBI:61717"/>
        <label>2</label>
    </ligand>
    <ligandPart>
        <name>Fe</name>
        <dbReference type="ChEBI" id="CHEBI:18248"/>
    </ligandPart>
</feature>
<dbReference type="Pfam" id="PF00034">
    <property type="entry name" value="Cytochrom_C"/>
    <property type="match status" value="1"/>
</dbReference>
<keyword evidence="2" id="KW-0813">Transport</keyword>
<dbReference type="InterPro" id="IPR009056">
    <property type="entry name" value="Cyt_c-like_dom"/>
</dbReference>
<dbReference type="GO" id="GO:0009055">
    <property type="term" value="F:electron transfer activity"/>
    <property type="evidence" value="ECO:0007669"/>
    <property type="project" value="InterPro"/>
</dbReference>
<dbReference type="PROSITE" id="PS51007">
    <property type="entry name" value="CYTC"/>
    <property type="match status" value="2"/>
</dbReference>
<protein>
    <submittedName>
        <fullName evidence="12">C-type cytochrome</fullName>
    </submittedName>
</protein>
<dbReference type="Gene3D" id="1.10.760.10">
    <property type="entry name" value="Cytochrome c-like domain"/>
    <property type="match status" value="2"/>
</dbReference>
<feature type="domain" description="Cytochrome c" evidence="11">
    <location>
        <begin position="31"/>
        <end position="116"/>
    </location>
</feature>
<evidence type="ECO:0000256" key="10">
    <source>
        <dbReference type="SAM" id="SignalP"/>
    </source>
</evidence>
<sequence>MRSILFVLLSGLASFSFADQHPLQQLEALKADPAAQEAAYVAGHERISLCKHCHGEDGNSKRNYIPNLAEQNPIYLFNAFEKFANGERTDFVMSKLAGALSQEDRVNIALYYGQQKVVTKPSDTPQLRDAGEAIFQRVCQSCHGAQGQGQQDMPRLAGQPAEYVTRTLKVFRSQDPSRAASVMLAITANMSDDEMLAVASYIQELEP</sequence>
<evidence type="ECO:0000256" key="8">
    <source>
        <dbReference type="PIRSR" id="PIRSR000005-1"/>
    </source>
</evidence>
<evidence type="ECO:0000259" key="11">
    <source>
        <dbReference type="PROSITE" id="PS51007"/>
    </source>
</evidence>
<dbReference type="InterPro" id="IPR036909">
    <property type="entry name" value="Cyt_c-like_dom_sf"/>
</dbReference>
<dbReference type="Proteomes" id="UP001212189">
    <property type="component" value="Chromosome"/>
</dbReference>
<feature type="binding site" description="axial binding residue" evidence="9">
    <location>
        <position position="93"/>
    </location>
    <ligand>
        <name>heme c</name>
        <dbReference type="ChEBI" id="CHEBI:61717"/>
        <label>1</label>
    </ligand>
    <ligandPart>
        <name>Fe</name>
        <dbReference type="ChEBI" id="CHEBI:18248"/>
    </ligandPart>
</feature>
<evidence type="ECO:0000256" key="6">
    <source>
        <dbReference type="ARBA" id="ARBA00022982"/>
    </source>
</evidence>
<evidence type="ECO:0000256" key="7">
    <source>
        <dbReference type="ARBA" id="ARBA00023004"/>
    </source>
</evidence>
<evidence type="ECO:0000256" key="3">
    <source>
        <dbReference type="ARBA" id="ARBA00022617"/>
    </source>
</evidence>
<comment type="subcellular location">
    <subcellularLocation>
        <location evidence="1">Periplasm</location>
    </subcellularLocation>
</comment>
<dbReference type="PANTHER" id="PTHR33751">
    <property type="entry name" value="CBB3-TYPE CYTOCHROME C OXIDASE SUBUNIT FIXP"/>
    <property type="match status" value="1"/>
</dbReference>
<keyword evidence="4 9" id="KW-0479">Metal-binding</keyword>
<dbReference type="RefSeq" id="WP_269818395.1">
    <property type="nucleotide sequence ID" value="NZ_CP114976.1"/>
</dbReference>
<feature type="binding site" description="covalent" evidence="8">
    <location>
        <position position="139"/>
    </location>
    <ligand>
        <name>heme c</name>
        <dbReference type="ChEBI" id="CHEBI:61717"/>
        <label>2</label>
    </ligand>
</feature>
<accession>A0AAE9VTB0</accession>
<evidence type="ECO:0000256" key="5">
    <source>
        <dbReference type="ARBA" id="ARBA00022764"/>
    </source>
</evidence>
<keyword evidence="7 9" id="KW-0408">Iron</keyword>
<evidence type="ECO:0000256" key="2">
    <source>
        <dbReference type="ARBA" id="ARBA00022448"/>
    </source>
</evidence>
<name>A0AAE9VTB0_9GAMM</name>
<keyword evidence="5" id="KW-0574">Periplasm</keyword>
<keyword evidence="13" id="KW-1185">Reference proteome</keyword>
<feature type="chain" id="PRO_5042089865" evidence="10">
    <location>
        <begin position="19"/>
        <end position="207"/>
    </location>
</feature>
<evidence type="ECO:0000256" key="4">
    <source>
        <dbReference type="ARBA" id="ARBA00022723"/>
    </source>
</evidence>